<evidence type="ECO:0000256" key="3">
    <source>
        <dbReference type="SAM" id="MobiDB-lite"/>
    </source>
</evidence>
<reference evidence="4 5" key="2">
    <citation type="submission" date="2013-09" db="EMBL/GenBank/DDBJ databases">
        <title>Whole genome comparison of six Crocosphaera watsonii strains with differing phenotypes.</title>
        <authorList>
            <person name="Bench S.R."/>
            <person name="Heller P."/>
            <person name="Frank I."/>
            <person name="Arciniega M."/>
            <person name="Shilova I.N."/>
            <person name="Zehr J.P."/>
        </authorList>
    </citation>
    <scope>NUCLEOTIDE SEQUENCE [LARGE SCALE GENOMIC DNA]</scope>
    <source>
        <strain evidence="4 5">WH 8502</strain>
    </source>
</reference>
<evidence type="ECO:0000313" key="5">
    <source>
        <dbReference type="Proteomes" id="UP000018348"/>
    </source>
</evidence>
<dbReference type="InterPro" id="IPR021135">
    <property type="entry name" value="PEP_COase"/>
</dbReference>
<evidence type="ECO:0000256" key="1">
    <source>
        <dbReference type="ARBA" id="ARBA00003670"/>
    </source>
</evidence>
<comment type="caution">
    <text evidence="4">The sequence shown here is derived from an EMBL/GenBank/DDBJ whole genome shotgun (WGS) entry which is preliminary data.</text>
</comment>
<dbReference type="GO" id="GO:0006099">
    <property type="term" value="P:tricarboxylic acid cycle"/>
    <property type="evidence" value="ECO:0007669"/>
    <property type="project" value="InterPro"/>
</dbReference>
<reference evidence="4 5" key="1">
    <citation type="submission" date="2013-01" db="EMBL/GenBank/DDBJ databases">
        <authorList>
            <person name="Bench S."/>
        </authorList>
    </citation>
    <scope>NUCLEOTIDE SEQUENCE [LARGE SCALE GENOMIC DNA]</scope>
    <source>
        <strain evidence="4 5">WH 8502</strain>
    </source>
</reference>
<evidence type="ECO:0000256" key="2">
    <source>
        <dbReference type="ARBA" id="ARBA00022419"/>
    </source>
</evidence>
<proteinExistence type="predicted"/>
<organism evidence="4 5">
    <name type="scientific">Crocosphaera watsonii WH 8502</name>
    <dbReference type="NCBI Taxonomy" id="423474"/>
    <lineage>
        <taxon>Bacteria</taxon>
        <taxon>Bacillati</taxon>
        <taxon>Cyanobacteriota</taxon>
        <taxon>Cyanophyceae</taxon>
        <taxon>Oscillatoriophycideae</taxon>
        <taxon>Chroococcales</taxon>
        <taxon>Aphanothecaceae</taxon>
        <taxon>Crocosphaera</taxon>
    </lineage>
</organism>
<evidence type="ECO:0000313" key="4">
    <source>
        <dbReference type="EMBL" id="CCQ49247.1"/>
    </source>
</evidence>
<comment type="function">
    <text evidence="1">Forms oxaloacetate, a four-carbon dicarboxylic acid source for the tricarboxylic acid cycle.</text>
</comment>
<dbReference type="GO" id="GO:0005829">
    <property type="term" value="C:cytosol"/>
    <property type="evidence" value="ECO:0007669"/>
    <property type="project" value="TreeGrafter"/>
</dbReference>
<dbReference type="Pfam" id="PF00311">
    <property type="entry name" value="PEPcase"/>
    <property type="match status" value="1"/>
</dbReference>
<dbReference type="Proteomes" id="UP000018348">
    <property type="component" value="Unassembled WGS sequence"/>
</dbReference>
<feature type="compositionally biased region" description="Basic and acidic residues" evidence="3">
    <location>
        <begin position="119"/>
        <end position="132"/>
    </location>
</feature>
<dbReference type="PANTHER" id="PTHR30523">
    <property type="entry name" value="PHOSPHOENOLPYRUVATE CARBOXYLASE"/>
    <property type="match status" value="1"/>
</dbReference>
<feature type="region of interest" description="Disordered" evidence="3">
    <location>
        <begin position="110"/>
        <end position="133"/>
    </location>
</feature>
<name>T2I8V3_CROWT</name>
<gene>
    <name evidence="4" type="ORF">CWATWH8502_2094</name>
</gene>
<protein>
    <recommendedName>
        <fullName evidence="2">Phosphoenolpyruvate carboxylase</fullName>
    </recommendedName>
</protein>
<keyword evidence="4" id="KW-0670">Pyruvate</keyword>
<dbReference type="AlphaFoldDB" id="T2I8V3"/>
<dbReference type="GO" id="GO:0008964">
    <property type="term" value="F:phosphoenolpyruvate carboxylase activity"/>
    <property type="evidence" value="ECO:0007669"/>
    <property type="project" value="InterPro"/>
</dbReference>
<dbReference type="SUPFAM" id="SSF51621">
    <property type="entry name" value="Phosphoenolpyruvate/pyruvate domain"/>
    <property type="match status" value="1"/>
</dbReference>
<dbReference type="GO" id="GO:0015977">
    <property type="term" value="P:carbon fixation"/>
    <property type="evidence" value="ECO:0007669"/>
    <property type="project" value="InterPro"/>
</dbReference>
<dbReference type="EMBL" id="CAQK01000100">
    <property type="protein sequence ID" value="CCQ49247.1"/>
    <property type="molecule type" value="Genomic_DNA"/>
</dbReference>
<dbReference type="InterPro" id="IPR015813">
    <property type="entry name" value="Pyrv/PenolPyrv_kinase-like_dom"/>
</dbReference>
<keyword evidence="4" id="KW-0456">Lyase</keyword>
<sequence length="180" mass="20788">MLLESLQSTVEEVNIFSTSDLFLRQRLELVESLWESVLKAECGLELVDLLKKLRKISSPEGQVTDQPKTSINELIEELELNEAIRATRAFALYFQLINIVEQHYEQRDQQLNRRSTYQESEKARENYQKGEKSTNGLVGADLLEKALVGETKSQEKGGTFHWLFPQLKRLNVPPNKFNAY</sequence>
<dbReference type="PANTHER" id="PTHR30523:SF6">
    <property type="entry name" value="PHOSPHOENOLPYRUVATE CARBOXYLASE"/>
    <property type="match status" value="1"/>
</dbReference>
<accession>T2I8V3</accession>